<name>A0A7J7FQJ9_CAMSI</name>
<feature type="chain" id="PRO_5029509360" evidence="2">
    <location>
        <begin position="25"/>
        <end position="104"/>
    </location>
</feature>
<feature type="region of interest" description="Disordered" evidence="1">
    <location>
        <begin position="38"/>
        <end position="72"/>
    </location>
</feature>
<keyword evidence="2" id="KW-0732">Signal</keyword>
<keyword evidence="4" id="KW-1185">Reference proteome</keyword>
<accession>A0A7J7FQJ9</accession>
<reference evidence="4" key="1">
    <citation type="journal article" date="2020" name="Nat. Commun.">
        <title>Genome assembly of wild tea tree DASZ reveals pedigree and selection history of tea varieties.</title>
        <authorList>
            <person name="Zhang W."/>
            <person name="Zhang Y."/>
            <person name="Qiu H."/>
            <person name="Guo Y."/>
            <person name="Wan H."/>
            <person name="Zhang X."/>
            <person name="Scossa F."/>
            <person name="Alseekh S."/>
            <person name="Zhang Q."/>
            <person name="Wang P."/>
            <person name="Xu L."/>
            <person name="Schmidt M.H."/>
            <person name="Jia X."/>
            <person name="Li D."/>
            <person name="Zhu A."/>
            <person name="Guo F."/>
            <person name="Chen W."/>
            <person name="Ni D."/>
            <person name="Usadel B."/>
            <person name="Fernie A.R."/>
            <person name="Wen W."/>
        </authorList>
    </citation>
    <scope>NUCLEOTIDE SEQUENCE [LARGE SCALE GENOMIC DNA]</scope>
    <source>
        <strain evidence="4">cv. G240</strain>
    </source>
</reference>
<evidence type="ECO:0000256" key="2">
    <source>
        <dbReference type="SAM" id="SignalP"/>
    </source>
</evidence>
<sequence length="104" mass="11181">MRPQNIVLAIVALVFLLSIKPLEASSVSYEERMKTENRLLQSLNHSPTPPSAPSGVSNIPNPSPPRRASSTTINTISEKGFAGYTMPPPSVNPRLTVPFGVAKN</sequence>
<feature type="signal peptide" evidence="2">
    <location>
        <begin position="1"/>
        <end position="24"/>
    </location>
</feature>
<evidence type="ECO:0000256" key="1">
    <source>
        <dbReference type="SAM" id="MobiDB-lite"/>
    </source>
</evidence>
<dbReference type="Proteomes" id="UP000593564">
    <property type="component" value="Unassembled WGS sequence"/>
</dbReference>
<comment type="caution">
    <text evidence="3">The sequence shown here is derived from an EMBL/GenBank/DDBJ whole genome shotgun (WGS) entry which is preliminary data.</text>
</comment>
<protein>
    <submittedName>
        <fullName evidence="3">Uncharacterized protein</fullName>
    </submittedName>
</protein>
<evidence type="ECO:0000313" key="4">
    <source>
        <dbReference type="Proteomes" id="UP000593564"/>
    </source>
</evidence>
<evidence type="ECO:0000313" key="3">
    <source>
        <dbReference type="EMBL" id="KAF5930492.1"/>
    </source>
</evidence>
<gene>
    <name evidence="3" type="ORF">HYC85_031365</name>
</gene>
<dbReference type="EMBL" id="JACBKZ010000015">
    <property type="protein sequence ID" value="KAF5930492.1"/>
    <property type="molecule type" value="Genomic_DNA"/>
</dbReference>
<dbReference type="AlphaFoldDB" id="A0A7J7FQJ9"/>
<proteinExistence type="predicted"/>
<reference evidence="3 4" key="2">
    <citation type="submission" date="2020-07" db="EMBL/GenBank/DDBJ databases">
        <title>Genome assembly of wild tea tree DASZ reveals pedigree and selection history of tea varieties.</title>
        <authorList>
            <person name="Zhang W."/>
        </authorList>
    </citation>
    <scope>NUCLEOTIDE SEQUENCE [LARGE SCALE GENOMIC DNA]</scope>
    <source>
        <strain evidence="4">cv. G240</strain>
        <tissue evidence="3">Leaf</tissue>
    </source>
</reference>
<organism evidence="3 4">
    <name type="scientific">Camellia sinensis</name>
    <name type="common">Tea plant</name>
    <name type="synonym">Thea sinensis</name>
    <dbReference type="NCBI Taxonomy" id="4442"/>
    <lineage>
        <taxon>Eukaryota</taxon>
        <taxon>Viridiplantae</taxon>
        <taxon>Streptophyta</taxon>
        <taxon>Embryophyta</taxon>
        <taxon>Tracheophyta</taxon>
        <taxon>Spermatophyta</taxon>
        <taxon>Magnoliopsida</taxon>
        <taxon>eudicotyledons</taxon>
        <taxon>Gunneridae</taxon>
        <taxon>Pentapetalae</taxon>
        <taxon>asterids</taxon>
        <taxon>Ericales</taxon>
        <taxon>Theaceae</taxon>
        <taxon>Camellia</taxon>
    </lineage>
</organism>